<reference evidence="1" key="1">
    <citation type="submission" date="2018-11" db="EMBL/GenBank/DDBJ databases">
        <title>The sequence and de novo assembly of Larimichthys crocea genome using PacBio and Hi-C technologies.</title>
        <authorList>
            <person name="Xu P."/>
            <person name="Chen B."/>
            <person name="Zhou Z."/>
            <person name="Ke Q."/>
            <person name="Wu Y."/>
            <person name="Bai H."/>
            <person name="Pu F."/>
        </authorList>
    </citation>
    <scope>NUCLEOTIDE SEQUENCE</scope>
    <source>
        <tissue evidence="1">Muscle</tissue>
    </source>
</reference>
<protein>
    <submittedName>
        <fullName evidence="1">Uncharacterized protein</fullName>
    </submittedName>
</protein>
<name>A0ACD3QW48_LARCR</name>
<dbReference type="EMBL" id="CM011686">
    <property type="protein sequence ID" value="TMS11557.1"/>
    <property type="molecule type" value="Genomic_DNA"/>
</dbReference>
<accession>A0ACD3QW48</accession>
<gene>
    <name evidence="1" type="ORF">E3U43_018948</name>
</gene>
<organism evidence="1 2">
    <name type="scientific">Larimichthys crocea</name>
    <name type="common">Large yellow croaker</name>
    <name type="synonym">Pseudosciaena crocea</name>
    <dbReference type="NCBI Taxonomy" id="215358"/>
    <lineage>
        <taxon>Eukaryota</taxon>
        <taxon>Metazoa</taxon>
        <taxon>Chordata</taxon>
        <taxon>Craniata</taxon>
        <taxon>Vertebrata</taxon>
        <taxon>Euteleostomi</taxon>
        <taxon>Actinopterygii</taxon>
        <taxon>Neopterygii</taxon>
        <taxon>Teleostei</taxon>
        <taxon>Neoteleostei</taxon>
        <taxon>Acanthomorphata</taxon>
        <taxon>Eupercaria</taxon>
        <taxon>Sciaenidae</taxon>
        <taxon>Larimichthys</taxon>
    </lineage>
</organism>
<comment type="caution">
    <text evidence="1">The sequence shown here is derived from an EMBL/GenBank/DDBJ whole genome shotgun (WGS) entry which is preliminary data.</text>
</comment>
<keyword evidence="2" id="KW-1185">Reference proteome</keyword>
<sequence length="342" mass="38834">MDSLDIDKVAGGEVEGQSSPSTQGQNQTSTEHSYLDRETSLILKSIAGKPSHLLTKEEQAAKLKAERIRVALEKIKEAQVKKLVIRVHMSDESSKTMMVDERQTVRQVLDSLLDKSHCGYSPDWSLVETITELQMERIFEDHENLVENLLNWTRDSHNKLMFIERIEKYALFKNPQNYLLGRKETSEMADRNKEALLEECFCGGSVSVPEIEGVLWLKEDGKKSWKKRYFLLRASGIYYVPKGKAKHPQIQKKSQYIKYLCCDDVRTLHQWVNGIRYRQESQSNHSGHSDSGVDTGSSHGRSQSVVSSIFSEAWKRDENGGIPRSHAAACFPQSPASQPAFS</sequence>
<proteinExistence type="predicted"/>
<evidence type="ECO:0000313" key="2">
    <source>
        <dbReference type="Proteomes" id="UP000793456"/>
    </source>
</evidence>
<evidence type="ECO:0000313" key="1">
    <source>
        <dbReference type="EMBL" id="TMS11557.1"/>
    </source>
</evidence>
<dbReference type="Proteomes" id="UP000793456">
    <property type="component" value="Chromosome XIII"/>
</dbReference>